<evidence type="ECO:0000313" key="4">
    <source>
        <dbReference type="EMBL" id="KFM74903.1"/>
    </source>
</evidence>
<dbReference type="InterPro" id="IPR036691">
    <property type="entry name" value="Endo/exonu/phosph_ase_sf"/>
</dbReference>
<feature type="non-terminal residue" evidence="4">
    <location>
        <position position="759"/>
    </location>
</feature>
<evidence type="ECO:0000313" key="5">
    <source>
        <dbReference type="Proteomes" id="UP000054359"/>
    </source>
</evidence>
<dbReference type="InterPro" id="IPR046985">
    <property type="entry name" value="IP5"/>
</dbReference>
<dbReference type="PANTHER" id="PTHR11200:SF257">
    <property type="entry name" value="PHOSPHOINOSITIDE 5-PHOSPHATASE"/>
    <property type="match status" value="1"/>
</dbReference>
<gene>
    <name evidence="4" type="ORF">X975_04814</name>
</gene>
<evidence type="ECO:0000259" key="2">
    <source>
        <dbReference type="SMART" id="SM00128"/>
    </source>
</evidence>
<evidence type="ECO:0000256" key="1">
    <source>
        <dbReference type="SAM" id="MobiDB-lite"/>
    </source>
</evidence>
<feature type="domain" description="Synaptojanin-1/2 RNA recognition motif" evidence="3">
    <location>
        <begin position="415"/>
        <end position="557"/>
    </location>
</feature>
<proteinExistence type="predicted"/>
<protein>
    <submittedName>
        <fullName evidence="4">Synaptojanin-1</fullName>
    </submittedName>
</protein>
<dbReference type="GO" id="GO:0048488">
    <property type="term" value="P:synaptic vesicle endocytosis"/>
    <property type="evidence" value="ECO:0007669"/>
    <property type="project" value="TreeGrafter"/>
</dbReference>
<dbReference type="InterPro" id="IPR000300">
    <property type="entry name" value="IPPc"/>
</dbReference>
<feature type="compositionally biased region" description="Polar residues" evidence="1">
    <location>
        <begin position="711"/>
        <end position="733"/>
    </location>
</feature>
<dbReference type="GO" id="GO:0098793">
    <property type="term" value="C:presynapse"/>
    <property type="evidence" value="ECO:0007669"/>
    <property type="project" value="GOC"/>
</dbReference>
<dbReference type="EMBL" id="KK119156">
    <property type="protein sequence ID" value="KFM74903.1"/>
    <property type="molecule type" value="Genomic_DNA"/>
</dbReference>
<feature type="compositionally biased region" description="Pro residues" evidence="1">
    <location>
        <begin position="695"/>
        <end position="706"/>
    </location>
</feature>
<feature type="region of interest" description="Disordered" evidence="1">
    <location>
        <begin position="598"/>
        <end position="759"/>
    </location>
</feature>
<dbReference type="PANTHER" id="PTHR11200">
    <property type="entry name" value="INOSITOL 5-PHOSPHATASE"/>
    <property type="match status" value="1"/>
</dbReference>
<dbReference type="SMART" id="SM00128">
    <property type="entry name" value="IPPc"/>
    <property type="match status" value="1"/>
</dbReference>
<evidence type="ECO:0000259" key="3">
    <source>
        <dbReference type="SMART" id="SM01165"/>
    </source>
</evidence>
<dbReference type="OrthoDB" id="6436389at2759"/>
<dbReference type="Gene3D" id="3.30.70.330">
    <property type="match status" value="1"/>
</dbReference>
<dbReference type="GO" id="GO:0046856">
    <property type="term" value="P:phosphatidylinositol dephosphorylation"/>
    <property type="evidence" value="ECO:0007669"/>
    <property type="project" value="InterPro"/>
</dbReference>
<dbReference type="InterPro" id="IPR015047">
    <property type="entry name" value="SYNJ1/2_RRM"/>
</dbReference>
<sequence length="759" mass="85459">MWIQNGDQVSKMYAGTGALEGKSKLRDGSRSVVRTIQNNLLDSTKQEAIDILLLGGALYNEVAEKARSILPCSMLNLPSSFLEALYMRKKEFTFTSKVRIGIATWNVNGGKHFNSIVFKHQSMTEWLLDCPKLYKNNELLDLTEEENGIVDIFAIGFEEIVDLNASNIVSVSSQSQKEWMVELQKTISRDNKYIYITSTQLVGVCLFLFALPKHAPFIKDVAVDVVKTGLRGAAGNKGGVSIRLMLYNTSMCFVCAHLAAGQSQVFERNSDYEEITKKLNFPLGRTLDSHEYVFWCGDFNYRIDLQAENVRKLVKEKNWPALLAADQLINQRQAGQVFHDFIEAPINFPPTYKYDVFSDDYDTSEKNRIPSYTDRVLYKRRSFVDGDSEYPGNVVYYGRAELKTSDHRPVIALIDVEVLHINGPKRLEIFQELIESGPPDGTIIVRFENKSVNPEMFLKEDFKYRLLHEIFKEKVSHMRIIGFDEVYVIFKEVKFALEALDYNDKEMKGCILKVRLKTPDWSADIYKVLKLCQNNTASLIPSSSVASRHADFLSCELADGEDDHQTLHKAVTELNKEVLKCFDSKNEWSSVLEGYNDSDYDVSKSQPSSGRSSPFTEGGSERLKSSPVKLPPRPPPPSRPSAPQRPPPPQLSRQTNDSMKDKSKAVNDSTYTSEKQKIAAAEIQYNDEKDNYVSAPPPSGPPPPLPFHQDLLQSLNSAEAHQSVPEESSNQATQPPPIPLRPKHLATSAVGQPPPLPAR</sequence>
<keyword evidence="5" id="KW-1185">Reference proteome</keyword>
<dbReference type="Pfam" id="PF08952">
    <property type="entry name" value="DUF1866"/>
    <property type="match status" value="1"/>
</dbReference>
<dbReference type="Proteomes" id="UP000054359">
    <property type="component" value="Unassembled WGS sequence"/>
</dbReference>
<feature type="compositionally biased region" description="Pro residues" evidence="1">
    <location>
        <begin position="629"/>
        <end position="650"/>
    </location>
</feature>
<feature type="domain" description="Inositol polyphosphate-related phosphatase" evidence="2">
    <location>
        <begin position="96"/>
        <end position="422"/>
    </location>
</feature>
<reference evidence="4 5" key="1">
    <citation type="submission" date="2013-11" db="EMBL/GenBank/DDBJ databases">
        <title>Genome sequencing of Stegodyphus mimosarum.</title>
        <authorList>
            <person name="Bechsgaard J."/>
        </authorList>
    </citation>
    <scope>NUCLEOTIDE SEQUENCE [LARGE SCALE GENOMIC DNA]</scope>
</reference>
<accession>A0A087UC14</accession>
<dbReference type="InterPro" id="IPR012677">
    <property type="entry name" value="Nucleotide-bd_a/b_plait_sf"/>
</dbReference>
<dbReference type="Gene3D" id="3.60.10.10">
    <property type="entry name" value="Endonuclease/exonuclease/phosphatase"/>
    <property type="match status" value="1"/>
</dbReference>
<organism evidence="4 5">
    <name type="scientific">Stegodyphus mimosarum</name>
    <name type="common">African social velvet spider</name>
    <dbReference type="NCBI Taxonomy" id="407821"/>
    <lineage>
        <taxon>Eukaryota</taxon>
        <taxon>Metazoa</taxon>
        <taxon>Ecdysozoa</taxon>
        <taxon>Arthropoda</taxon>
        <taxon>Chelicerata</taxon>
        <taxon>Arachnida</taxon>
        <taxon>Araneae</taxon>
        <taxon>Araneomorphae</taxon>
        <taxon>Entelegynae</taxon>
        <taxon>Eresoidea</taxon>
        <taxon>Eresidae</taxon>
        <taxon>Stegodyphus</taxon>
    </lineage>
</organism>
<dbReference type="SUPFAM" id="SSF56219">
    <property type="entry name" value="DNase I-like"/>
    <property type="match status" value="1"/>
</dbReference>
<dbReference type="AlphaFoldDB" id="A0A087UC14"/>
<dbReference type="OMA" id="HINGPKR"/>
<dbReference type="GO" id="GO:0004439">
    <property type="term" value="F:phosphatidylinositol-4,5-bisphosphate 5-phosphatase activity"/>
    <property type="evidence" value="ECO:0007669"/>
    <property type="project" value="TreeGrafter"/>
</dbReference>
<dbReference type="SMART" id="SM01165">
    <property type="entry name" value="DUF1866"/>
    <property type="match status" value="1"/>
</dbReference>
<dbReference type="Pfam" id="PF22669">
    <property type="entry name" value="Exo_endo_phos2"/>
    <property type="match status" value="1"/>
</dbReference>
<dbReference type="STRING" id="407821.A0A087UC14"/>
<feature type="compositionally biased region" description="Low complexity" evidence="1">
    <location>
        <begin position="603"/>
        <end position="613"/>
    </location>
</feature>
<name>A0A087UC14_STEMI</name>